<accession>A0A1B4XHZ1</accession>
<sequence length="164" mass="18032">MSSVLKRYPTDPSQHLEAVFRDIERTRMAGLPILNTALTVEAIGFTPWQGHWLGALITPWFLNLVLVPGAQGEWPHAAEGERIVRRLPAGDCGFYGCYEPVIGEFHASSVHSPMSRFADQAAARAEAQRSLAAWLAVPEPAEPATNEADGERRAFLRRMLPGEG</sequence>
<evidence type="ECO:0000313" key="2">
    <source>
        <dbReference type="EMBL" id="BAV34424.1"/>
    </source>
</evidence>
<dbReference type="FunCoup" id="A0A1B4XHZ1">
    <property type="interactions" value="45"/>
</dbReference>
<gene>
    <name evidence="2" type="ORF">SCL_2135</name>
</gene>
<dbReference type="EMBL" id="AP014879">
    <property type="protein sequence ID" value="BAV34424.1"/>
    <property type="molecule type" value="Genomic_DNA"/>
</dbReference>
<dbReference type="NCBIfam" id="TIGR03993">
    <property type="entry name" value="hydrog_HybE"/>
    <property type="match status" value="1"/>
</dbReference>
<dbReference type="InterPro" id="IPR023994">
    <property type="entry name" value="NiFe-hyd_HybE"/>
</dbReference>
<protein>
    <submittedName>
        <fullName evidence="2">Rubredoxin</fullName>
    </submittedName>
</protein>
<name>A0A1B4XHZ1_9GAMM</name>
<keyword evidence="3" id="KW-1185">Reference proteome</keyword>
<evidence type="ECO:0000256" key="1">
    <source>
        <dbReference type="ARBA" id="ARBA00006532"/>
    </source>
</evidence>
<reference evidence="2 3" key="1">
    <citation type="submission" date="2015-05" db="EMBL/GenBank/DDBJ databases">
        <title>Complete genome sequence of a sulfur-oxidizing gammaproteobacterium strain HA5.</title>
        <authorList>
            <person name="Miura A."/>
            <person name="Kojima H."/>
            <person name="Fukui M."/>
        </authorList>
    </citation>
    <scope>NUCLEOTIDE SEQUENCE [LARGE SCALE GENOMIC DNA]</scope>
    <source>
        <strain evidence="2 3">HA5</strain>
    </source>
</reference>
<dbReference type="Pfam" id="PF11939">
    <property type="entry name" value="NiFe-hyd_HybE"/>
    <property type="match status" value="1"/>
</dbReference>
<dbReference type="InParanoid" id="A0A1B4XHZ1"/>
<dbReference type="InterPro" id="IPR038530">
    <property type="entry name" value="NiFe-hyd_HybE_sf"/>
</dbReference>
<dbReference type="KEGG" id="slim:SCL_2135"/>
<dbReference type="RefSeq" id="WP_096361166.1">
    <property type="nucleotide sequence ID" value="NZ_AP014879.1"/>
</dbReference>
<dbReference type="Proteomes" id="UP000243180">
    <property type="component" value="Chromosome"/>
</dbReference>
<dbReference type="AlphaFoldDB" id="A0A1B4XHZ1"/>
<comment type="similarity">
    <text evidence="1">Belongs to the HupJ family.</text>
</comment>
<evidence type="ECO:0000313" key="3">
    <source>
        <dbReference type="Proteomes" id="UP000243180"/>
    </source>
</evidence>
<dbReference type="Gene3D" id="3.30.1460.40">
    <property type="entry name" value="[NiFe]-hydrogenase assembly chaperone, HybE"/>
    <property type="match status" value="1"/>
</dbReference>
<organism evidence="2 3">
    <name type="scientific">Sulfuricaulis limicola</name>
    <dbReference type="NCBI Taxonomy" id="1620215"/>
    <lineage>
        <taxon>Bacteria</taxon>
        <taxon>Pseudomonadati</taxon>
        <taxon>Pseudomonadota</taxon>
        <taxon>Gammaproteobacteria</taxon>
        <taxon>Acidiferrobacterales</taxon>
        <taxon>Acidiferrobacteraceae</taxon>
        <taxon>Sulfuricaulis</taxon>
    </lineage>
</organism>
<dbReference type="OrthoDB" id="7060130at2"/>
<proteinExistence type="inferred from homology"/>